<evidence type="ECO:0000313" key="2">
    <source>
        <dbReference type="Proteomes" id="UP000006038"/>
    </source>
</evidence>
<reference evidence="1" key="2">
    <citation type="submission" date="2013-04" db="UniProtKB">
        <authorList>
            <consortium name="EnsemblPlants"/>
        </authorList>
    </citation>
    <scope>IDENTIFICATION</scope>
</reference>
<reference evidence="1" key="1">
    <citation type="journal article" date="2013" name="Nat. Commun.">
        <title>Whole-genome sequencing of Oryza brachyantha reveals mechanisms underlying Oryza genome evolution.</title>
        <authorList>
            <person name="Chen J."/>
            <person name="Huang Q."/>
            <person name="Gao D."/>
            <person name="Wang J."/>
            <person name="Lang Y."/>
            <person name="Liu T."/>
            <person name="Li B."/>
            <person name="Bai Z."/>
            <person name="Luis Goicoechea J."/>
            <person name="Liang C."/>
            <person name="Chen C."/>
            <person name="Zhang W."/>
            <person name="Sun S."/>
            <person name="Liao Y."/>
            <person name="Zhang X."/>
            <person name="Yang L."/>
            <person name="Song C."/>
            <person name="Wang M."/>
            <person name="Shi J."/>
            <person name="Liu G."/>
            <person name="Liu J."/>
            <person name="Zhou H."/>
            <person name="Zhou W."/>
            <person name="Yu Q."/>
            <person name="An N."/>
            <person name="Chen Y."/>
            <person name="Cai Q."/>
            <person name="Wang B."/>
            <person name="Liu B."/>
            <person name="Min J."/>
            <person name="Huang Y."/>
            <person name="Wu H."/>
            <person name="Li Z."/>
            <person name="Zhang Y."/>
            <person name="Yin Y."/>
            <person name="Song W."/>
            <person name="Jiang J."/>
            <person name="Jackson S.A."/>
            <person name="Wing R.A."/>
            <person name="Wang J."/>
            <person name="Chen M."/>
        </authorList>
    </citation>
    <scope>NUCLEOTIDE SEQUENCE [LARGE SCALE GENOMIC DNA]</scope>
    <source>
        <strain evidence="1">cv. IRGC 101232</strain>
    </source>
</reference>
<dbReference type="EnsemblPlants" id="OB04G15780.1">
    <property type="protein sequence ID" value="OB04G15780.1"/>
    <property type="gene ID" value="OB04G15780"/>
</dbReference>
<name>J3LWQ3_ORYBR</name>
<proteinExistence type="predicted"/>
<sequence length="150" mass="17292">MAPPPNAFCNELDEWIWKEFTGSIVMIEFRPVDAVAVNDRWNKFDPIPSDDDDKISERKRLSADYSCSTGFIMHDDGKYIWVLTCAHALGPIFNNEKPITISEVAELFKPVWFYVIIRRKGTGGLWVLLLGLPRECMLKQTCLKLAVRWI</sequence>
<protein>
    <submittedName>
        <fullName evidence="1">Uncharacterized protein</fullName>
    </submittedName>
</protein>
<keyword evidence="2" id="KW-1185">Reference proteome</keyword>
<dbReference type="AlphaFoldDB" id="J3LWQ3"/>
<dbReference type="Gramene" id="OB04G15780.1">
    <property type="protein sequence ID" value="OB04G15780.1"/>
    <property type="gene ID" value="OB04G15780"/>
</dbReference>
<accession>J3LWQ3</accession>
<evidence type="ECO:0000313" key="1">
    <source>
        <dbReference type="EnsemblPlants" id="OB04G15780.1"/>
    </source>
</evidence>
<organism evidence="1">
    <name type="scientific">Oryza brachyantha</name>
    <name type="common">malo sina</name>
    <dbReference type="NCBI Taxonomy" id="4533"/>
    <lineage>
        <taxon>Eukaryota</taxon>
        <taxon>Viridiplantae</taxon>
        <taxon>Streptophyta</taxon>
        <taxon>Embryophyta</taxon>
        <taxon>Tracheophyta</taxon>
        <taxon>Spermatophyta</taxon>
        <taxon>Magnoliopsida</taxon>
        <taxon>Liliopsida</taxon>
        <taxon>Poales</taxon>
        <taxon>Poaceae</taxon>
        <taxon>BOP clade</taxon>
        <taxon>Oryzoideae</taxon>
        <taxon>Oryzeae</taxon>
        <taxon>Oryzinae</taxon>
        <taxon>Oryza</taxon>
    </lineage>
</organism>
<dbReference type="HOGENOM" id="CLU_1743332_0_0_1"/>
<dbReference type="Proteomes" id="UP000006038">
    <property type="component" value="Chromosome 4"/>
</dbReference>